<proteinExistence type="predicted"/>
<name>A0AAN6GEL1_9BASI</name>
<sequence length="399" mass="43885">MVPNTTVIKDVRSAVQARDVDAYLALHGDGYLGYELPGIIAPLVDAVLLQSLAHPEHIADHLDYAVAVSHKLVARVQAQCDNMLPGDDEFAEKEQSRRGGRAVVRVLVDRLAKAVHEVTVRITTPDRDDMLGLTPNYWHIGCVHGLVLARVATLVYGSGSASEQDLSSVATQVDKDRLWDKCIRPLLGLTIFSHRSWPEPNALVMALAFLLSASGTLRAQMKPLGARVGKGVDWTWYSDEYAKPEQTWAFGDVVEAAEQGIDGKYADEYKLPAGLVTGFLDLAGLYSELEDDKTELNRDVATVYSKYFAWIAEQGPDGVEAGQRIVRTGLLVDMGQTLTQALQSQHADALSGYRVYAVQRTAEDLRRQIEDLHRFSGTHGIDVASRDPLPARIEAELKE</sequence>
<organism evidence="1 2">
    <name type="scientific">Tilletia horrida</name>
    <dbReference type="NCBI Taxonomy" id="155126"/>
    <lineage>
        <taxon>Eukaryota</taxon>
        <taxon>Fungi</taxon>
        <taxon>Dikarya</taxon>
        <taxon>Basidiomycota</taxon>
        <taxon>Ustilaginomycotina</taxon>
        <taxon>Exobasidiomycetes</taxon>
        <taxon>Tilletiales</taxon>
        <taxon>Tilletiaceae</taxon>
        <taxon>Tilletia</taxon>
    </lineage>
</organism>
<reference evidence="1" key="1">
    <citation type="journal article" date="2023" name="PhytoFront">
        <title>Draft Genome Resources of Seven Strains of Tilletia horrida, Causal Agent of Kernel Smut of Rice.</title>
        <authorList>
            <person name="Khanal S."/>
            <person name="Antony Babu S."/>
            <person name="Zhou X.G."/>
        </authorList>
    </citation>
    <scope>NUCLEOTIDE SEQUENCE</scope>
    <source>
        <strain evidence="1">TX3</strain>
    </source>
</reference>
<evidence type="ECO:0000313" key="2">
    <source>
        <dbReference type="Proteomes" id="UP001176521"/>
    </source>
</evidence>
<dbReference type="EMBL" id="JAPDMQ010000252">
    <property type="protein sequence ID" value="KAK0529117.1"/>
    <property type="molecule type" value="Genomic_DNA"/>
</dbReference>
<dbReference type="Proteomes" id="UP001176521">
    <property type="component" value="Unassembled WGS sequence"/>
</dbReference>
<keyword evidence="2" id="KW-1185">Reference proteome</keyword>
<protein>
    <submittedName>
        <fullName evidence="1">Uncharacterized protein</fullName>
    </submittedName>
</protein>
<dbReference type="AlphaFoldDB" id="A0AAN6GEL1"/>
<evidence type="ECO:0000313" key="1">
    <source>
        <dbReference type="EMBL" id="KAK0529117.1"/>
    </source>
</evidence>
<comment type="caution">
    <text evidence="1">The sequence shown here is derived from an EMBL/GenBank/DDBJ whole genome shotgun (WGS) entry which is preliminary data.</text>
</comment>
<gene>
    <name evidence="1" type="ORF">OC842_004336</name>
</gene>
<accession>A0AAN6GEL1</accession>